<dbReference type="EMBL" id="JADIMX010000150">
    <property type="protein sequence ID" value="MBO8435210.1"/>
    <property type="molecule type" value="Genomic_DNA"/>
</dbReference>
<proteinExistence type="predicted"/>
<keyword evidence="6 9" id="KW-1133">Transmembrane helix</keyword>
<dbReference type="GO" id="GO:0005886">
    <property type="term" value="C:plasma membrane"/>
    <property type="evidence" value="ECO:0007669"/>
    <property type="project" value="UniProtKB-SubCell"/>
</dbReference>
<feature type="transmembrane region" description="Helical" evidence="9">
    <location>
        <begin position="229"/>
        <end position="249"/>
    </location>
</feature>
<dbReference type="GO" id="GO:0009401">
    <property type="term" value="P:phosphoenolpyruvate-dependent sugar phosphotransferase system"/>
    <property type="evidence" value="ECO:0007669"/>
    <property type="project" value="InterPro"/>
</dbReference>
<evidence type="ECO:0000256" key="6">
    <source>
        <dbReference type="ARBA" id="ARBA00022989"/>
    </source>
</evidence>
<evidence type="ECO:0000256" key="9">
    <source>
        <dbReference type="SAM" id="Phobius"/>
    </source>
</evidence>
<feature type="transmembrane region" description="Helical" evidence="9">
    <location>
        <begin position="73"/>
        <end position="99"/>
    </location>
</feature>
<feature type="transmembrane region" description="Helical" evidence="9">
    <location>
        <begin position="111"/>
        <end position="130"/>
    </location>
</feature>
<comment type="subcellular location">
    <subcellularLocation>
        <location evidence="1">Cell membrane</location>
        <topology evidence="1">Multi-pass membrane protein</topology>
    </subcellularLocation>
</comment>
<evidence type="ECO:0000256" key="1">
    <source>
        <dbReference type="ARBA" id="ARBA00004651"/>
    </source>
</evidence>
<evidence type="ECO:0000256" key="7">
    <source>
        <dbReference type="ARBA" id="ARBA00023136"/>
    </source>
</evidence>
<dbReference type="NCBIfam" id="TIGR00410">
    <property type="entry name" value="lacE"/>
    <property type="match status" value="1"/>
</dbReference>
<dbReference type="AlphaFoldDB" id="A0A9D9DY65"/>
<dbReference type="Pfam" id="PF02378">
    <property type="entry name" value="PTS_EIIC"/>
    <property type="match status" value="1"/>
</dbReference>
<feature type="transmembrane region" description="Helical" evidence="9">
    <location>
        <begin position="142"/>
        <end position="165"/>
    </location>
</feature>
<reference evidence="11" key="1">
    <citation type="submission" date="2020-10" db="EMBL/GenBank/DDBJ databases">
        <authorList>
            <person name="Gilroy R."/>
        </authorList>
    </citation>
    <scope>NUCLEOTIDE SEQUENCE</scope>
    <source>
        <strain evidence="11">F6-4510</strain>
    </source>
</reference>
<evidence type="ECO:0000256" key="8">
    <source>
        <dbReference type="PIRNR" id="PIRNR006351"/>
    </source>
</evidence>
<accession>A0A9D9DY65</accession>
<keyword evidence="2 8" id="KW-0813">Transport</keyword>
<comment type="caution">
    <text evidence="11">The sequence shown here is derived from an EMBL/GenBank/DDBJ whole genome shotgun (WGS) entry which is preliminary data.</text>
</comment>
<protein>
    <recommendedName>
        <fullName evidence="8">Permease IIC component</fullName>
    </recommendedName>
</protein>
<feature type="transmembrane region" description="Helical" evidence="9">
    <location>
        <begin position="270"/>
        <end position="291"/>
    </location>
</feature>
<evidence type="ECO:0000259" key="10">
    <source>
        <dbReference type="PROSITE" id="PS51105"/>
    </source>
</evidence>
<keyword evidence="4 8" id="KW-0762">Sugar transport</keyword>
<dbReference type="PANTHER" id="PTHR33989">
    <property type="match status" value="1"/>
</dbReference>
<name>A0A9D9DY65_9FIRM</name>
<dbReference type="InterPro" id="IPR004796">
    <property type="entry name" value="PTS_IIC_cello"/>
</dbReference>
<evidence type="ECO:0000256" key="4">
    <source>
        <dbReference type="ARBA" id="ARBA00022597"/>
    </source>
</evidence>
<dbReference type="GO" id="GO:0008982">
    <property type="term" value="F:protein-N(PI)-phosphohistidine-sugar phosphotransferase activity"/>
    <property type="evidence" value="ECO:0007669"/>
    <property type="project" value="UniProtKB-UniRule"/>
</dbReference>
<comment type="function">
    <text evidence="8">The phosphoenolpyruvate-dependent sugar phosphotransferase system (PTS), a major carbohydrate active -transport system, catalyzes the phosphorylation of incoming sugar substrates concomitant with their translocation across the cell membrane.</text>
</comment>
<feature type="transmembrane region" description="Helical" evidence="9">
    <location>
        <begin position="297"/>
        <end position="318"/>
    </location>
</feature>
<organism evidence="11 12">
    <name type="scientific">Candidatus Fimicola merdigallinarum</name>
    <dbReference type="NCBI Taxonomy" id="2840819"/>
    <lineage>
        <taxon>Bacteria</taxon>
        <taxon>Bacillati</taxon>
        <taxon>Bacillota</taxon>
        <taxon>Clostridia</taxon>
        <taxon>Lachnospirales</taxon>
        <taxon>Lachnospiraceae</taxon>
        <taxon>Lachnospiraceae incertae sedis</taxon>
        <taxon>Candidatus Fimicola</taxon>
    </lineage>
</organism>
<feature type="transmembrane region" description="Helical" evidence="9">
    <location>
        <begin position="186"/>
        <end position="209"/>
    </location>
</feature>
<dbReference type="InterPro" id="IPR004501">
    <property type="entry name" value="PTS_EIIC_3"/>
</dbReference>
<gene>
    <name evidence="11" type="ORF">IAC55_07825</name>
</gene>
<keyword evidence="7 8" id="KW-0472">Membrane</keyword>
<dbReference type="InterPro" id="IPR051088">
    <property type="entry name" value="PTS_Sugar-EIIC/EIIB"/>
</dbReference>
<sequence length="443" mass="47201">MEKMQEKMEATLVPFAAKLNAQRHVAAVRDAFTLAFPLTLAGSIIVLINYAVLSPDGFIAKIFRLGSLIPNLADYQAIFTPIINGTTNIMSLLIVFLTAYKLAEAKGGDKLLASVCAIGTFFIIYPDYVVTETGNALPMTFMGSQGIFVGIIIALLIGEFLPAMAKNKKLCIKMPDSVPPAVAQSFNLVIPIIIIFVVAAIINYLLGFISEGGIHYVVYDAIQAPFSSLGGNIVTILIFAVVQQFLWILGIHGPNTLSAIRQVMFAEADVANLAYFGTHGTTVGTPFPITWGCINDAFGNTGGSGATLGLIIAIFLVARKDKQQTTIAKLGLAPSLFNINEPLMFGLPIVMNPIYAIPFILAPISGNIIGYLSTIVFKIIPPATVNVGWTTPGFLLPFLGSGGTNVLSLLIGILCVVVSTLIYLPFVSAAAKANLLKQEEGIE</sequence>
<dbReference type="GO" id="GO:1902815">
    <property type="term" value="P:N,N'-diacetylchitobiose import"/>
    <property type="evidence" value="ECO:0007669"/>
    <property type="project" value="TreeGrafter"/>
</dbReference>
<dbReference type="InterPro" id="IPR003352">
    <property type="entry name" value="PTS_EIIC"/>
</dbReference>
<dbReference type="PANTHER" id="PTHR33989:SF4">
    <property type="entry name" value="PTS SYSTEM N,N'-DIACETYLCHITOBIOSE-SPECIFIC EIIC COMPONENT"/>
    <property type="match status" value="1"/>
</dbReference>
<reference evidence="11" key="2">
    <citation type="journal article" date="2021" name="PeerJ">
        <title>Extensive microbial diversity within the chicken gut microbiome revealed by metagenomics and culture.</title>
        <authorList>
            <person name="Gilroy R."/>
            <person name="Ravi A."/>
            <person name="Getino M."/>
            <person name="Pursley I."/>
            <person name="Horton D.L."/>
            <person name="Alikhan N.F."/>
            <person name="Baker D."/>
            <person name="Gharbi K."/>
            <person name="Hall N."/>
            <person name="Watson M."/>
            <person name="Adriaenssens E.M."/>
            <person name="Foster-Nyarko E."/>
            <person name="Jarju S."/>
            <person name="Secka A."/>
            <person name="Antonio M."/>
            <person name="Oren A."/>
            <person name="Chaudhuri R.R."/>
            <person name="La Ragione R."/>
            <person name="Hildebrand F."/>
            <person name="Pallen M.J."/>
        </authorList>
    </citation>
    <scope>NUCLEOTIDE SEQUENCE</scope>
    <source>
        <strain evidence="11">F6-4510</strain>
    </source>
</reference>
<dbReference type="Proteomes" id="UP000823611">
    <property type="component" value="Unassembled WGS sequence"/>
</dbReference>
<feature type="transmembrane region" description="Helical" evidence="9">
    <location>
        <begin position="355"/>
        <end position="372"/>
    </location>
</feature>
<evidence type="ECO:0000313" key="11">
    <source>
        <dbReference type="EMBL" id="MBO8435210.1"/>
    </source>
</evidence>
<evidence type="ECO:0000256" key="5">
    <source>
        <dbReference type="ARBA" id="ARBA00022692"/>
    </source>
</evidence>
<feature type="domain" description="PTS EIIC type-3" evidence="10">
    <location>
        <begin position="8"/>
        <end position="426"/>
    </location>
</feature>
<evidence type="ECO:0000313" key="12">
    <source>
        <dbReference type="Proteomes" id="UP000823611"/>
    </source>
</evidence>
<dbReference type="PROSITE" id="PS51105">
    <property type="entry name" value="PTS_EIIC_TYPE_3"/>
    <property type="match status" value="1"/>
</dbReference>
<feature type="transmembrane region" description="Helical" evidence="9">
    <location>
        <begin position="406"/>
        <end position="427"/>
    </location>
</feature>
<evidence type="ECO:0000256" key="3">
    <source>
        <dbReference type="ARBA" id="ARBA00022475"/>
    </source>
</evidence>
<evidence type="ECO:0000256" key="2">
    <source>
        <dbReference type="ARBA" id="ARBA00022448"/>
    </source>
</evidence>
<feature type="transmembrane region" description="Helical" evidence="9">
    <location>
        <begin position="31"/>
        <end position="53"/>
    </location>
</feature>
<keyword evidence="5 9" id="KW-0812">Transmembrane</keyword>
<dbReference type="PIRSF" id="PIRSF006351">
    <property type="entry name" value="PTS_EIIC-Cellobiose"/>
    <property type="match status" value="1"/>
</dbReference>
<keyword evidence="3 8" id="KW-1003">Cell membrane</keyword>